<geneLocation type="plasmid" evidence="5 7">
    <name>unnamed1</name>
</geneLocation>
<reference evidence="2" key="1">
    <citation type="journal article" date="2016" name="Biosci. Biotechnol. Biochem.">
        <title>Bioconversion of AHX to AOH by resting cells of Burkholderia contaminans CH-1.</title>
        <authorList>
            <person name="Choi J.H."/>
            <person name="Kikuchi A."/>
            <person name="Pumkaeo P."/>
            <person name="Hirai H."/>
            <person name="Tokuyama S."/>
            <person name="Kawagishi H."/>
        </authorList>
    </citation>
    <scope>NUCLEOTIDE SEQUENCE</scope>
    <source>
        <strain evidence="2">CH-1</strain>
        <plasmid evidence="2">pBC453</plasmid>
    </source>
</reference>
<protein>
    <submittedName>
        <fullName evidence="2">Uncharacterized protein</fullName>
    </submittedName>
</protein>
<feature type="transmembrane region" description="Helical" evidence="1">
    <location>
        <begin position="62"/>
        <end position="80"/>
    </location>
</feature>
<dbReference type="Proteomes" id="UP001220209">
    <property type="component" value="Plasmid unnamed1"/>
</dbReference>
<evidence type="ECO:0000313" key="7">
    <source>
        <dbReference type="Proteomes" id="UP001220209"/>
    </source>
</evidence>
<organism evidence="2">
    <name type="scientific">Burkholderia contaminans</name>
    <dbReference type="NCBI Taxonomy" id="488447"/>
    <lineage>
        <taxon>Bacteria</taxon>
        <taxon>Pseudomonadati</taxon>
        <taxon>Pseudomonadota</taxon>
        <taxon>Betaproteobacteria</taxon>
        <taxon>Burkholderiales</taxon>
        <taxon>Burkholderiaceae</taxon>
        <taxon>Burkholderia</taxon>
        <taxon>Burkholderia cepacia complex</taxon>
    </lineage>
</organism>
<keyword evidence="1" id="KW-0812">Transmembrane</keyword>
<dbReference type="EMBL" id="CP090643">
    <property type="protein sequence ID" value="WFN23339.1"/>
    <property type="molecule type" value="Genomic_DNA"/>
</dbReference>
<dbReference type="EMBL" id="AP018360">
    <property type="protein sequence ID" value="BBA45506.1"/>
    <property type="molecule type" value="Genomic_DNA"/>
</dbReference>
<geneLocation type="plasmid" evidence="2">
    <name>pBC453</name>
</geneLocation>
<dbReference type="RefSeq" id="WP_046543803.1">
    <property type="nucleotide sequence ID" value="NZ_AP018360.1"/>
</dbReference>
<name>A0A286P6P2_9BURK</name>
<gene>
    <name evidence="2" type="ORF">BCCH1_80170</name>
    <name evidence="4" type="ORF">J4M89_25515</name>
    <name evidence="3" type="ORF">JIN94_19310</name>
    <name evidence="5" type="ORF">LXE91_40095</name>
</gene>
<dbReference type="Proteomes" id="UP000664048">
    <property type="component" value="Unassembled WGS sequence"/>
</dbReference>
<accession>A0A286P6P2</accession>
<reference evidence="2" key="2">
    <citation type="journal article" date="2017" name="Genome Announc.">
        <title>High-Quality Draft Genome Sequence of Burkholderia contaminans CH-1, a Gram-Negative Bacterium That Metabolizes 2-Azahypoxanthine, a Plant Growth-Regulating Compound.</title>
        <authorList>
            <person name="Choi J.-H."/>
            <person name="Sugiura H."/>
            <person name="Moriuchi R."/>
            <person name="Kawagishi H."/>
            <person name="Dohra H."/>
        </authorList>
    </citation>
    <scope>NUCLEOTIDE SEQUENCE</scope>
    <source>
        <strain evidence="2">CH-1</strain>
        <plasmid evidence="2">pBC453</plasmid>
    </source>
</reference>
<reference evidence="4 6" key="4">
    <citation type="submission" date="2021-03" db="EMBL/GenBank/DDBJ databases">
        <title>Clinical course, treatment and visual outcome of an outbreak of Burkholderia contaminans endophthalmitis following cataract surgery.</title>
        <authorList>
            <person name="Lind C."/>
            <person name="Olsen K."/>
            <person name="Angelsen N.K."/>
            <person name="Krefting E.A."/>
            <person name="Fossen K."/>
            <person name="Gravningen K."/>
            <person name="Depoorter E."/>
            <person name="Vandamme P."/>
            <person name="Bertelsen G."/>
        </authorList>
    </citation>
    <scope>NUCLEOTIDE SEQUENCE [LARGE SCALE GENOMIC DNA]</scope>
    <source>
        <strain evidence="4 6">51242556</strain>
    </source>
</reference>
<evidence type="ECO:0000313" key="3">
    <source>
        <dbReference type="EMBL" id="MBK1932040.1"/>
    </source>
</evidence>
<dbReference type="OrthoDB" id="9017353at2"/>
<dbReference type="EMBL" id="JAENIB010000007">
    <property type="protein sequence ID" value="MBK1932040.1"/>
    <property type="molecule type" value="Genomic_DNA"/>
</dbReference>
<dbReference type="EMBL" id="JAGEMX010000009">
    <property type="protein sequence ID" value="MBO1832749.1"/>
    <property type="molecule type" value="Genomic_DNA"/>
</dbReference>
<keyword evidence="6" id="KW-1185">Reference proteome</keyword>
<sequence length="98" mass="10645">MEILMLPVIVLVLFAIGAGRCAVITAPIATGVAIFHDTLFATVDVSRSPGHYPSPFALIAEMPWTLFAVLSWVAVLMWMLTRIIGIRSVLVDGFLFKG</sequence>
<evidence type="ECO:0000313" key="2">
    <source>
        <dbReference type="EMBL" id="BBA45506.1"/>
    </source>
</evidence>
<keyword evidence="1" id="KW-1133">Transmembrane helix</keyword>
<keyword evidence="1" id="KW-0472">Membrane</keyword>
<proteinExistence type="predicted"/>
<evidence type="ECO:0000313" key="6">
    <source>
        <dbReference type="Proteomes" id="UP000664048"/>
    </source>
</evidence>
<evidence type="ECO:0000256" key="1">
    <source>
        <dbReference type="SAM" id="Phobius"/>
    </source>
</evidence>
<reference evidence="3" key="3">
    <citation type="submission" date="2021-01" db="EMBL/GenBank/DDBJ databases">
        <title>Outbreak of Burkholderia contaminns endophthalmitis traced to a clinical ventilation system.</title>
        <authorList>
            <person name="Lipuma J."/>
            <person name="Spilker T."/>
            <person name="Kratholm J."/>
        </authorList>
    </citation>
    <scope>NUCLEOTIDE SEQUENCE</scope>
    <source>
        <strain evidence="3">HI4954</strain>
    </source>
</reference>
<evidence type="ECO:0000313" key="5">
    <source>
        <dbReference type="EMBL" id="WFN23339.1"/>
    </source>
</evidence>
<reference evidence="5 7" key="5">
    <citation type="submission" date="2021-12" db="EMBL/GenBank/DDBJ databases">
        <title>Genomic and phenotypic characterization of three Burkholderia contaminans isolates recovered from different sources.</title>
        <authorList>
            <person name="Lopez De Volder A."/>
            <person name="Fan Y."/>
            <person name="Nunvar J."/>
            <person name="Herrera T."/>
            <person name="Timp W."/>
            <person name="Degrossi J."/>
        </authorList>
    </citation>
    <scope>NUCLEOTIDE SEQUENCE [LARGE SCALE GENOMIC DNA]</scope>
    <source>
        <strain evidence="5 7">LMG 23361</strain>
        <plasmid evidence="5 7">unnamed1</plasmid>
    </source>
</reference>
<evidence type="ECO:0000313" key="4">
    <source>
        <dbReference type="EMBL" id="MBO1832749.1"/>
    </source>
</evidence>
<keyword evidence="2" id="KW-0614">Plasmid</keyword>
<dbReference type="GeneID" id="71059904"/>
<dbReference type="AlphaFoldDB" id="A0A286P6P2"/>
<dbReference type="Proteomes" id="UP000611459">
    <property type="component" value="Unassembled WGS sequence"/>
</dbReference>